<dbReference type="Pfam" id="PF04828">
    <property type="entry name" value="GFA"/>
    <property type="match status" value="1"/>
</dbReference>
<dbReference type="InterPro" id="IPR011057">
    <property type="entry name" value="Mss4-like_sf"/>
</dbReference>
<evidence type="ECO:0000313" key="7">
    <source>
        <dbReference type="EMBL" id="KAJ5145455.1"/>
    </source>
</evidence>
<evidence type="ECO:0000256" key="1">
    <source>
        <dbReference type="ARBA" id="ARBA00005495"/>
    </source>
</evidence>
<dbReference type="GO" id="GO:0046872">
    <property type="term" value="F:metal ion binding"/>
    <property type="evidence" value="ECO:0007669"/>
    <property type="project" value="UniProtKB-KW"/>
</dbReference>
<proteinExistence type="inferred from homology"/>
<feature type="domain" description="CENP-V/GFA" evidence="5">
    <location>
        <begin position="16"/>
        <end position="75"/>
    </location>
</feature>
<dbReference type="Proteomes" id="UP001149079">
    <property type="component" value="Unassembled WGS sequence"/>
</dbReference>
<gene>
    <name evidence="7" type="ORF">N7515_000019</name>
    <name evidence="6" type="ORF">N7515_010399</name>
</gene>
<evidence type="ECO:0000256" key="3">
    <source>
        <dbReference type="ARBA" id="ARBA00022833"/>
    </source>
</evidence>
<reference evidence="7" key="2">
    <citation type="journal article" date="2023" name="IMA Fungus">
        <title>Comparative genomic study of the Penicillium genus elucidates a diverse pangenome and 15 lateral gene transfer events.</title>
        <authorList>
            <person name="Petersen C."/>
            <person name="Sorensen T."/>
            <person name="Nielsen M.R."/>
            <person name="Sondergaard T.E."/>
            <person name="Sorensen J.L."/>
            <person name="Fitzpatrick D.A."/>
            <person name="Frisvad J.C."/>
            <person name="Nielsen K.L."/>
        </authorList>
    </citation>
    <scope>NUCLEOTIDE SEQUENCE</scope>
    <source>
        <strain evidence="7">IBT 22155</strain>
    </source>
</reference>
<dbReference type="GeneID" id="81399933"/>
<dbReference type="SUPFAM" id="SSF51316">
    <property type="entry name" value="Mss4-like"/>
    <property type="match status" value="2"/>
</dbReference>
<dbReference type="InterPro" id="IPR006913">
    <property type="entry name" value="CENP-V/GFA"/>
</dbReference>
<evidence type="ECO:0000259" key="5">
    <source>
        <dbReference type="Pfam" id="PF04828"/>
    </source>
</evidence>
<dbReference type="EMBL" id="JAPQKL010000009">
    <property type="protein sequence ID" value="KAJ5118176.1"/>
    <property type="molecule type" value="Genomic_DNA"/>
</dbReference>
<dbReference type="PANTHER" id="PTHR33337">
    <property type="entry name" value="GFA DOMAIN-CONTAINING PROTEIN"/>
    <property type="match status" value="1"/>
</dbReference>
<comment type="caution">
    <text evidence="7">The sequence shown here is derived from an EMBL/GenBank/DDBJ whole genome shotgun (WGS) entry which is preliminary data.</text>
</comment>
<organism evidence="7 8">
    <name type="scientific">Penicillium bovifimosum</name>
    <dbReference type="NCBI Taxonomy" id="126998"/>
    <lineage>
        <taxon>Eukaryota</taxon>
        <taxon>Fungi</taxon>
        <taxon>Dikarya</taxon>
        <taxon>Ascomycota</taxon>
        <taxon>Pezizomycotina</taxon>
        <taxon>Eurotiomycetes</taxon>
        <taxon>Eurotiomycetidae</taxon>
        <taxon>Eurotiales</taxon>
        <taxon>Aspergillaceae</taxon>
        <taxon>Penicillium</taxon>
    </lineage>
</organism>
<keyword evidence="3" id="KW-0862">Zinc</keyword>
<comment type="similarity">
    <text evidence="1">Belongs to the Gfa family.</text>
</comment>
<name>A0A9W9HGE8_9EURO</name>
<evidence type="ECO:0000256" key="4">
    <source>
        <dbReference type="ARBA" id="ARBA00023239"/>
    </source>
</evidence>
<reference evidence="7" key="1">
    <citation type="submission" date="2022-11" db="EMBL/GenBank/DDBJ databases">
        <authorList>
            <person name="Petersen C."/>
        </authorList>
    </citation>
    <scope>NUCLEOTIDE SEQUENCE</scope>
    <source>
        <strain evidence="7">IBT 22155</strain>
    </source>
</reference>
<keyword evidence="2" id="KW-0479">Metal-binding</keyword>
<dbReference type="EMBL" id="JAPQKL010000001">
    <property type="protein sequence ID" value="KAJ5145455.1"/>
    <property type="molecule type" value="Genomic_DNA"/>
</dbReference>
<evidence type="ECO:0000313" key="8">
    <source>
        <dbReference type="Proteomes" id="UP001149079"/>
    </source>
</evidence>
<dbReference type="Gene3D" id="2.170.150.70">
    <property type="match status" value="1"/>
</dbReference>
<dbReference type="AlphaFoldDB" id="A0A9W9HGE8"/>
<protein>
    <recommendedName>
        <fullName evidence="5">CENP-V/GFA domain-containing protein</fullName>
    </recommendedName>
</protein>
<keyword evidence="8" id="KW-1185">Reference proteome</keyword>
<dbReference type="OrthoDB" id="406544at2759"/>
<dbReference type="GO" id="GO:0016846">
    <property type="term" value="F:carbon-sulfur lyase activity"/>
    <property type="evidence" value="ECO:0007669"/>
    <property type="project" value="InterPro"/>
</dbReference>
<keyword evidence="4" id="KW-0456">Lyase</keyword>
<dbReference type="RefSeq" id="XP_056525929.1">
    <property type="nucleotide sequence ID" value="XM_056660763.1"/>
</dbReference>
<accession>A0A9W9HGE8</accession>
<evidence type="ECO:0000313" key="6">
    <source>
        <dbReference type="EMBL" id="KAJ5118176.1"/>
    </source>
</evidence>
<evidence type="ECO:0000256" key="2">
    <source>
        <dbReference type="ARBA" id="ARBA00022723"/>
    </source>
</evidence>
<dbReference type="PANTHER" id="PTHR33337:SF44">
    <property type="entry name" value="DUF636 DOMAIN PROTEIN (AFU_ORTHOLOGUE AFUA_1G09754)"/>
    <property type="match status" value="1"/>
</dbReference>
<sequence length="215" mass="23940">MPIQHSKSNRLTPRKLEGSCQCGSVEFTLQSHTPVPYQLCTCSICRKLGGYIGAVNLGGIAESLHITKGKDMIKYDPTHSVHLPPLAPTRACGSIHLTRNSGTSMSIPSTDFVSRKYSAIKNRGTADEEVCSSERNFCSNCSTMLWLWDRQWPELIHPFASAIDTELPVPDEMVCVMVGSKPAWARLPEGKKSVHELYGEDSIEQWHKRHGLFVE</sequence>